<dbReference type="InterPro" id="IPR011041">
    <property type="entry name" value="Quinoprot_gluc/sorb_DH_b-prop"/>
</dbReference>
<feature type="domain" description="F5/8 type C" evidence="1">
    <location>
        <begin position="1003"/>
        <end position="1141"/>
    </location>
</feature>
<dbReference type="SUPFAM" id="SSF50952">
    <property type="entry name" value="Soluble quinoprotein glucose dehydrogenase"/>
    <property type="match status" value="1"/>
</dbReference>
<feature type="domain" description="F5/8 type C" evidence="1">
    <location>
        <begin position="859"/>
        <end position="997"/>
    </location>
</feature>
<dbReference type="InterPro" id="IPR011042">
    <property type="entry name" value="6-blade_b-propeller_TolB-like"/>
</dbReference>
<dbReference type="SUPFAM" id="SSF49785">
    <property type="entry name" value="Galactose-binding domain-like"/>
    <property type="match status" value="4"/>
</dbReference>
<dbReference type="PROSITE" id="PS50022">
    <property type="entry name" value="FA58C_3"/>
    <property type="match status" value="4"/>
</dbReference>
<evidence type="ECO:0000259" key="1">
    <source>
        <dbReference type="PROSITE" id="PS50022"/>
    </source>
</evidence>
<dbReference type="RefSeq" id="WP_310071156.1">
    <property type="nucleotide sequence ID" value="NZ_JAVDVX010000002.1"/>
</dbReference>
<gene>
    <name evidence="2" type="ORF">J2X05_001694</name>
</gene>
<dbReference type="PANTHER" id="PTHR40469:SF2">
    <property type="entry name" value="GALACTOSE-BINDING DOMAIN-LIKE SUPERFAMILY PROTEIN"/>
    <property type="match status" value="1"/>
</dbReference>
<dbReference type="Pfam" id="PF06283">
    <property type="entry name" value="ThuA"/>
    <property type="match status" value="1"/>
</dbReference>
<sequence length="1699" mass="183789">MEFEISADGRAFVVSKCGKFYGWKLDAGIATVTSTVPNVRCVFEDGLLSVALDPKFTQNGFIYFQYTSPGSKTRVSRFTVNANNALIAGSESILLEWITGNEAHGHMGGSLKFDKNGNLLITTGDNNAASGYFSEGAQATSGNTNDLRGKVLRITPTADGKYTIPAGNLFPASATHRAEIYGMGFRNPFRINIDPLTGYAYLGDIGPDSSTASAEGPGGMDELNELRAAGNYGWPYIVGFNEPYAGFNPNNIVNNHARNTGAKNLPAAKPALWTIRHQATMAGPVYRFNPAITNEFKLPEYYDGRLIFWDFNSSKFSTINLAAGGNPPIAEDFPLNTANFQGAIDVELDPRTHQLYVLQWGSGCCDKEPFGNGVLYRFDYIGDRDNGTNVAVGGVANATTETGGNLAAYAIDGNPATRWESTAADPQSLTIDLRTPTTIATIIIKWEAAFSSKYIMEASVNGTTWERLVTNNNGTGNAELHMINSTTAYRYVRLTGTARASAYGHSIYEFEIFAGAQPEQPLTQFAYLNMPKTLDASFTGVPKLLSQTGVFSNTPNMVPIANLIPFAPNSQLYSDNATKARWISLPANTKVKWDAKENWVYPQGTVVVKNFELPTNANNPATKRRLETRLLVVKADGKVYGVTYRWRADNSDADLLTTGAQQNVSITNADGTTTTQTWTYPSPTECIDCHNAQSSQVLGLSTRQLNGNYTYPNGVTENQLVNWNNRNLFAPAFINSQVSGFDKMVALSDTSASLETRVKSYLDANCAHCHGTGNGGSQWDARFNTPVSQMKVVNLATTGIRDYLADYGITNAKVVAAGAPQQSVLYIRDKSINPNDRMPPIGRSLEHKEYIAVLEQWIASLSGTPPQQGRTLLSKGKPVTVSSFEGGFVGPNAVDGDVLTRWGSQFSDPQWIEIDLQTVQSISEIKLVWEAAYGKSYTIQGSLDRTQWTPIVTKTNGTGGVETHTNLSGSYRYIRLNGTVRGTGYGYSLFEFEIWGGTGTPPVEPPVEPPVQTPVLISQNKTVSTSAVIGGNNGAAAVDGNMGTRWESVFADNQFIQIDLGSKMKITQVVLEWEAAYGKGYVIEASDTGIGGWTELFRTTTGNGGQDALTVNGQGRYVRLTGITRGTQYGFSLWEFRVYGTSLDVVTTPTISIAAPTAGQQFVQGNNVSLQVTISDAAWFSAGGSYRYSLNNGTAIRVTSATPVNLGALPVGNHSVSVTLLNAQNQVVGVSSTVGFSVITGGVTPTATPSPAKLTPTGSTASSFVGINTIASVHDGNVTTRWESAQTDTQYIQLDMGKSVHFTRAVLNWEAAYGKSYVIEVSENGSTWEIANTTTNGDGGIDTLVLDGQKGRYIRMRGVQRATGYGYSLFEFEVYGVPADANLALISFLSPANDAVIAQTEAVKFRVAITDANWFAGGGYVYYLDTNQAVRVNNLNEINLGLLPTGQHSLRISLVNSSGVEVSVPKVRKFRVSCGTTCPKVLVFSKTSGFRHDSIAAGIAMVQRIAQDNGYTVTTSEDASLFTTANLAQYSTIVFMNTTGDIFTAAQEAAFKTYMETGGGFVGTHSAADTEHGWPWYTGTLFAGAEFIHHGDGIPRAKVKIEKLENPLVKHIGAEWMLGDEWYFWKTNPRGVGNVEILGTLDRTSYVSNYPVTDHPVIFTNTIGTGRMFYTAIGHVDANFSDPNMVEMIRKAIEWTSAN</sequence>
<evidence type="ECO:0000313" key="2">
    <source>
        <dbReference type="EMBL" id="MDR7089688.1"/>
    </source>
</evidence>
<dbReference type="Pfam" id="PF22633">
    <property type="entry name" value="F5_F8_type_C_2"/>
    <property type="match status" value="1"/>
</dbReference>
<dbReference type="InterPro" id="IPR029010">
    <property type="entry name" value="ThuA-like"/>
</dbReference>
<protein>
    <submittedName>
        <fullName evidence="2">Repeat protein (TIGR03806 family)</fullName>
    </submittedName>
</protein>
<dbReference type="InterPro" id="IPR000421">
    <property type="entry name" value="FA58C"/>
</dbReference>
<dbReference type="SUPFAM" id="SSF52317">
    <property type="entry name" value="Class I glutamine amidotransferase-like"/>
    <property type="match status" value="1"/>
</dbReference>
<dbReference type="Proteomes" id="UP001253595">
    <property type="component" value="Unassembled WGS sequence"/>
</dbReference>
<feature type="domain" description="F5/8 type C" evidence="1">
    <location>
        <begin position="1236"/>
        <end position="1377"/>
    </location>
</feature>
<dbReference type="EMBL" id="JAVDVX010000002">
    <property type="protein sequence ID" value="MDR7089688.1"/>
    <property type="molecule type" value="Genomic_DNA"/>
</dbReference>
<dbReference type="SMART" id="SM00231">
    <property type="entry name" value="FA58C"/>
    <property type="match status" value="3"/>
</dbReference>
<reference evidence="2 3" key="1">
    <citation type="submission" date="2023-07" db="EMBL/GenBank/DDBJ databases">
        <title>Sorghum-associated microbial communities from plants grown in Nebraska, USA.</title>
        <authorList>
            <person name="Schachtman D."/>
        </authorList>
    </citation>
    <scope>NUCLEOTIDE SEQUENCE [LARGE SCALE GENOMIC DNA]</scope>
    <source>
        <strain evidence="2 3">BE190</strain>
    </source>
</reference>
<dbReference type="Gene3D" id="2.120.10.30">
    <property type="entry name" value="TolB, C-terminal domain"/>
    <property type="match status" value="1"/>
</dbReference>
<comment type="caution">
    <text evidence="2">The sequence shown here is derived from an EMBL/GenBank/DDBJ whole genome shotgun (WGS) entry which is preliminary data.</text>
</comment>
<dbReference type="InterPro" id="IPR008979">
    <property type="entry name" value="Galactose-bd-like_sf"/>
</dbReference>
<dbReference type="InterPro" id="IPR029062">
    <property type="entry name" value="Class_I_gatase-like"/>
</dbReference>
<keyword evidence="3" id="KW-1185">Reference proteome</keyword>
<evidence type="ECO:0000313" key="3">
    <source>
        <dbReference type="Proteomes" id="UP001253595"/>
    </source>
</evidence>
<dbReference type="Gene3D" id="3.40.50.880">
    <property type="match status" value="1"/>
</dbReference>
<name>A0ABU1UWX1_9GAMM</name>
<dbReference type="Pfam" id="PF00754">
    <property type="entry name" value="F5_F8_type_C"/>
    <property type="match status" value="3"/>
</dbReference>
<dbReference type="PANTHER" id="PTHR40469">
    <property type="entry name" value="SECRETED GLYCOSYL HYDROLASE"/>
    <property type="match status" value="1"/>
</dbReference>
<accession>A0ABU1UWX1</accession>
<dbReference type="Gene3D" id="2.60.120.260">
    <property type="entry name" value="Galactose-binding domain-like"/>
    <property type="match status" value="4"/>
</dbReference>
<proteinExistence type="predicted"/>
<organism evidence="2 3">
    <name type="scientific">Cellvibrio fibrivorans</name>
    <dbReference type="NCBI Taxonomy" id="126350"/>
    <lineage>
        <taxon>Bacteria</taxon>
        <taxon>Pseudomonadati</taxon>
        <taxon>Pseudomonadota</taxon>
        <taxon>Gammaproteobacteria</taxon>
        <taxon>Cellvibrionales</taxon>
        <taxon>Cellvibrionaceae</taxon>
        <taxon>Cellvibrio</taxon>
    </lineage>
</organism>
<dbReference type="InterPro" id="IPR012938">
    <property type="entry name" value="Glc/Sorbosone_DH"/>
</dbReference>
<feature type="domain" description="F5/8 type C" evidence="1">
    <location>
        <begin position="375"/>
        <end position="515"/>
    </location>
</feature>
<dbReference type="Pfam" id="PF07995">
    <property type="entry name" value="GSDH"/>
    <property type="match status" value="1"/>
</dbReference>